<organism evidence="4 5">
    <name type="scientific">Oikopleura dioica</name>
    <name type="common">Tunicate</name>
    <dbReference type="NCBI Taxonomy" id="34765"/>
    <lineage>
        <taxon>Eukaryota</taxon>
        <taxon>Metazoa</taxon>
        <taxon>Chordata</taxon>
        <taxon>Tunicata</taxon>
        <taxon>Appendicularia</taxon>
        <taxon>Copelata</taxon>
        <taxon>Oikopleuridae</taxon>
        <taxon>Oikopleura</taxon>
    </lineage>
</organism>
<reference evidence="4 5" key="1">
    <citation type="submission" date="2021-04" db="EMBL/GenBank/DDBJ databases">
        <authorList>
            <person name="Bliznina A."/>
        </authorList>
    </citation>
    <scope>NUCLEOTIDE SEQUENCE [LARGE SCALE GENOMIC DNA]</scope>
</reference>
<gene>
    <name evidence="4" type="ORF">OKIOD_LOCUS13708</name>
</gene>
<protein>
    <submittedName>
        <fullName evidence="4">Oidioi.mRNA.OKI2018_I69.chr2.g4943.t1.cds</fullName>
    </submittedName>
</protein>
<accession>A0ABN7T4M9</accession>
<comment type="caution">
    <text evidence="2">Lacks conserved residue(s) required for the propagation of feature annotation.</text>
</comment>
<evidence type="ECO:0000259" key="3">
    <source>
        <dbReference type="PROSITE" id="PS01180"/>
    </source>
</evidence>
<name>A0ABN7T4M9_OIKDI</name>
<dbReference type="PROSITE" id="PS01180">
    <property type="entry name" value="CUB"/>
    <property type="match status" value="1"/>
</dbReference>
<dbReference type="EMBL" id="OU015567">
    <property type="protein sequence ID" value="CAG5110555.1"/>
    <property type="molecule type" value="Genomic_DNA"/>
</dbReference>
<feature type="domain" description="CUB" evidence="3">
    <location>
        <begin position="34"/>
        <end position="181"/>
    </location>
</feature>
<dbReference type="Proteomes" id="UP001158576">
    <property type="component" value="Chromosome 2"/>
</dbReference>
<keyword evidence="1" id="KW-1015">Disulfide bond</keyword>
<evidence type="ECO:0000313" key="5">
    <source>
        <dbReference type="Proteomes" id="UP001158576"/>
    </source>
</evidence>
<sequence length="181" mass="21110">MMVSVFAIFGLTAAFPKKLRFEENQQKLSPADDCGHVVLRENSSSGFIETSHYFIREGEDRLKCKWDVKTNCHGGLFKWRFDQFDTKDRSNEVLYDSIFETQNSKSPATSESESFCESDFVNLHFIENKIYNLCSQNEIKEENTTDPRDFSKWKVAFGKSFKIDFQTSHLVYGFKLSWECV</sequence>
<evidence type="ECO:0000256" key="2">
    <source>
        <dbReference type="PROSITE-ProRule" id="PRU00059"/>
    </source>
</evidence>
<dbReference type="InterPro" id="IPR000859">
    <property type="entry name" value="CUB_dom"/>
</dbReference>
<proteinExistence type="predicted"/>
<evidence type="ECO:0000313" key="4">
    <source>
        <dbReference type="EMBL" id="CAG5110555.1"/>
    </source>
</evidence>
<evidence type="ECO:0000256" key="1">
    <source>
        <dbReference type="ARBA" id="ARBA00023157"/>
    </source>
</evidence>
<keyword evidence="5" id="KW-1185">Reference proteome</keyword>